<reference evidence="2" key="1">
    <citation type="journal article" date="2014" name="Int. J. Syst. Evol. Microbiol.">
        <title>Complete genome sequence of Corynebacterium casei LMG S-19264T (=DSM 44701T), isolated from a smear-ripened cheese.</title>
        <authorList>
            <consortium name="US DOE Joint Genome Institute (JGI-PGF)"/>
            <person name="Walter F."/>
            <person name="Albersmeier A."/>
            <person name="Kalinowski J."/>
            <person name="Ruckert C."/>
        </authorList>
    </citation>
    <scope>NUCLEOTIDE SEQUENCE</scope>
    <source>
        <strain evidence="2">CGMCC 1.15388</strain>
    </source>
</reference>
<sequence length="336" mass="36850">MAKKDKQDKALMRTAAGGFVAQQTVSVVSKQAFDENGNLTPSAETWLTRAVTVQRPLVLANLRRLRKKHPTLSNRQMARELDKEFMRVMTGSGAAIGASAAVPGVGTVASLGLSAFATGGFLETSAVYAQSIAELSGICTEDPQRAQYLVMAVMLGDEGRKLLSELSDQAGGRGTGPYASLVPMNALSSSSGMGGIIANQIKRHFIRRFFVRQGTTMFARAIPFGIGAVVGGAANRMLAKQIISTAHQTFGELPEQTPQALIEDMRRALDREKLRADRRERREKKKEIKGQQKTAHKERRGEIREQRRQQKVEEADRRLEKAQQRLEKTQGNSSEG</sequence>
<evidence type="ECO:0008006" key="4">
    <source>
        <dbReference type="Google" id="ProtNLM"/>
    </source>
</evidence>
<organism evidence="2 3">
    <name type="scientific">Nesterenkonia cremea</name>
    <dbReference type="NCBI Taxonomy" id="1882340"/>
    <lineage>
        <taxon>Bacteria</taxon>
        <taxon>Bacillati</taxon>
        <taxon>Actinomycetota</taxon>
        <taxon>Actinomycetes</taxon>
        <taxon>Micrococcales</taxon>
        <taxon>Micrococcaceae</taxon>
        <taxon>Nesterenkonia</taxon>
    </lineage>
</organism>
<evidence type="ECO:0000313" key="3">
    <source>
        <dbReference type="Proteomes" id="UP000633136"/>
    </source>
</evidence>
<proteinExistence type="predicted"/>
<comment type="caution">
    <text evidence="2">The sequence shown here is derived from an EMBL/GenBank/DDBJ whole genome shotgun (WGS) entry which is preliminary data.</text>
</comment>
<reference evidence="2" key="2">
    <citation type="submission" date="2020-09" db="EMBL/GenBank/DDBJ databases">
        <authorList>
            <person name="Sun Q."/>
            <person name="Zhou Y."/>
        </authorList>
    </citation>
    <scope>NUCLEOTIDE SEQUENCE</scope>
    <source>
        <strain evidence="2">CGMCC 1.15388</strain>
    </source>
</reference>
<name>A0A917AM57_9MICC</name>
<protein>
    <recommendedName>
        <fullName evidence="4">EcsC protein family protein</fullName>
    </recommendedName>
</protein>
<keyword evidence="3" id="KW-1185">Reference proteome</keyword>
<feature type="compositionally biased region" description="Basic and acidic residues" evidence="1">
    <location>
        <begin position="299"/>
        <end position="328"/>
    </location>
</feature>
<evidence type="ECO:0000313" key="2">
    <source>
        <dbReference type="EMBL" id="GGE59968.1"/>
    </source>
</evidence>
<feature type="region of interest" description="Disordered" evidence="1">
    <location>
        <begin position="272"/>
        <end position="336"/>
    </location>
</feature>
<dbReference type="AlphaFoldDB" id="A0A917AM57"/>
<evidence type="ECO:0000256" key="1">
    <source>
        <dbReference type="SAM" id="MobiDB-lite"/>
    </source>
</evidence>
<feature type="compositionally biased region" description="Basic and acidic residues" evidence="1">
    <location>
        <begin position="272"/>
        <end position="290"/>
    </location>
</feature>
<dbReference type="Proteomes" id="UP000633136">
    <property type="component" value="Unassembled WGS sequence"/>
</dbReference>
<accession>A0A917AM57</accession>
<dbReference type="RefSeq" id="WP_188682275.1">
    <property type="nucleotide sequence ID" value="NZ_BMIS01000001.1"/>
</dbReference>
<gene>
    <name evidence="2" type="ORF">GCM10011401_03510</name>
</gene>
<dbReference type="EMBL" id="BMIS01000001">
    <property type="protein sequence ID" value="GGE59968.1"/>
    <property type="molecule type" value="Genomic_DNA"/>
</dbReference>